<dbReference type="Proteomes" id="UP001303222">
    <property type="component" value="Unassembled WGS sequence"/>
</dbReference>
<dbReference type="EMBL" id="MU859562">
    <property type="protein sequence ID" value="KAK3946702.1"/>
    <property type="molecule type" value="Genomic_DNA"/>
</dbReference>
<evidence type="ECO:0000313" key="5">
    <source>
        <dbReference type="Proteomes" id="UP001303222"/>
    </source>
</evidence>
<dbReference type="InterPro" id="IPR016040">
    <property type="entry name" value="NAD(P)-bd_dom"/>
</dbReference>
<proteinExistence type="inferred from homology"/>
<dbReference type="Pfam" id="PF13460">
    <property type="entry name" value="NAD_binding_10"/>
    <property type="match status" value="1"/>
</dbReference>
<sequence>MSTTTFSQPSKSILFISATGGIALSTLKRCLAASSSGPSRLTITVLARSPTRLQALFSPTELASPSLRIIQGNAHSTSDIVPVLTHPSDPTTLVDIIITGIGAKPDMKKLTVDDPHVCEKGARALMEALGQVQSTTSGSGSASGTGTETSIERRQKKPYIIAISAAGASTLHREYPLALYPVHALLLKAAIKDKRAMERVLVENNDQNEKWTVIRPSMLTDKPEIGLDKVRVAVEDLVNNKLEGEKKVVGYTISREDVGKWIFERLVVVGDEGERRKYLGRAVVLSY</sequence>
<dbReference type="PANTHER" id="PTHR43355">
    <property type="entry name" value="FLAVIN REDUCTASE (NADPH)"/>
    <property type="match status" value="1"/>
</dbReference>
<feature type="domain" description="NAD(P)-binding" evidence="3">
    <location>
        <begin position="18"/>
        <end position="264"/>
    </location>
</feature>
<feature type="compositionally biased region" description="Low complexity" evidence="2">
    <location>
        <begin position="134"/>
        <end position="149"/>
    </location>
</feature>
<comment type="caution">
    <text evidence="4">The sequence shown here is derived from an EMBL/GenBank/DDBJ whole genome shotgun (WGS) entry which is preliminary data.</text>
</comment>
<evidence type="ECO:0000256" key="1">
    <source>
        <dbReference type="ARBA" id="ARBA00038376"/>
    </source>
</evidence>
<reference evidence="4" key="2">
    <citation type="submission" date="2023-06" db="EMBL/GenBank/DDBJ databases">
        <authorList>
            <consortium name="Lawrence Berkeley National Laboratory"/>
            <person name="Mondo S.J."/>
            <person name="Hensen N."/>
            <person name="Bonometti L."/>
            <person name="Westerberg I."/>
            <person name="Brannstrom I.O."/>
            <person name="Guillou S."/>
            <person name="Cros-Aarteil S."/>
            <person name="Calhoun S."/>
            <person name="Haridas S."/>
            <person name="Kuo A."/>
            <person name="Pangilinan J."/>
            <person name="Riley R."/>
            <person name="Labutti K."/>
            <person name="Andreopoulos B."/>
            <person name="Lipzen A."/>
            <person name="Chen C."/>
            <person name="Yanf M."/>
            <person name="Daum C."/>
            <person name="Ng V."/>
            <person name="Clum A."/>
            <person name="Steindorff A."/>
            <person name="Ohm R."/>
            <person name="Martin F."/>
            <person name="Silar P."/>
            <person name="Natvig D."/>
            <person name="Lalanne C."/>
            <person name="Gautier V."/>
            <person name="Ament-Velasquez S.L."/>
            <person name="Kruys A."/>
            <person name="Hutchinson M.I."/>
            <person name="Powell A.J."/>
            <person name="Barry K."/>
            <person name="Miller A.N."/>
            <person name="Grigoriev I.V."/>
            <person name="Debuchy R."/>
            <person name="Gladieux P."/>
            <person name="Thoren M.H."/>
            <person name="Johannesson H."/>
        </authorList>
    </citation>
    <scope>NUCLEOTIDE SEQUENCE</scope>
    <source>
        <strain evidence="4">CBS 626.80</strain>
    </source>
</reference>
<dbReference type="GO" id="GO:0042602">
    <property type="term" value="F:riboflavin reductase (NADPH) activity"/>
    <property type="evidence" value="ECO:0007669"/>
    <property type="project" value="TreeGrafter"/>
</dbReference>
<dbReference type="Gene3D" id="3.40.50.720">
    <property type="entry name" value="NAD(P)-binding Rossmann-like Domain"/>
    <property type="match status" value="1"/>
</dbReference>
<dbReference type="PANTHER" id="PTHR43355:SF2">
    <property type="entry name" value="FLAVIN REDUCTASE (NADPH)"/>
    <property type="match status" value="1"/>
</dbReference>
<evidence type="ECO:0000256" key="2">
    <source>
        <dbReference type="SAM" id="MobiDB-lite"/>
    </source>
</evidence>
<gene>
    <name evidence="4" type="ORF">QBC32DRAFT_319716</name>
</gene>
<organism evidence="4 5">
    <name type="scientific">Pseudoneurospora amorphoporcata</name>
    <dbReference type="NCBI Taxonomy" id="241081"/>
    <lineage>
        <taxon>Eukaryota</taxon>
        <taxon>Fungi</taxon>
        <taxon>Dikarya</taxon>
        <taxon>Ascomycota</taxon>
        <taxon>Pezizomycotina</taxon>
        <taxon>Sordariomycetes</taxon>
        <taxon>Sordariomycetidae</taxon>
        <taxon>Sordariales</taxon>
        <taxon>Sordariaceae</taxon>
        <taxon>Pseudoneurospora</taxon>
    </lineage>
</organism>
<dbReference type="AlphaFoldDB" id="A0AAN6NIZ4"/>
<evidence type="ECO:0000313" key="4">
    <source>
        <dbReference type="EMBL" id="KAK3946702.1"/>
    </source>
</evidence>
<dbReference type="InterPro" id="IPR051606">
    <property type="entry name" value="Polyketide_Oxido-like"/>
</dbReference>
<reference evidence="4" key="1">
    <citation type="journal article" date="2023" name="Mol. Phylogenet. Evol.">
        <title>Genome-scale phylogeny and comparative genomics of the fungal order Sordariales.</title>
        <authorList>
            <person name="Hensen N."/>
            <person name="Bonometti L."/>
            <person name="Westerberg I."/>
            <person name="Brannstrom I.O."/>
            <person name="Guillou S."/>
            <person name="Cros-Aarteil S."/>
            <person name="Calhoun S."/>
            <person name="Haridas S."/>
            <person name="Kuo A."/>
            <person name="Mondo S."/>
            <person name="Pangilinan J."/>
            <person name="Riley R."/>
            <person name="LaButti K."/>
            <person name="Andreopoulos B."/>
            <person name="Lipzen A."/>
            <person name="Chen C."/>
            <person name="Yan M."/>
            <person name="Daum C."/>
            <person name="Ng V."/>
            <person name="Clum A."/>
            <person name="Steindorff A."/>
            <person name="Ohm R.A."/>
            <person name="Martin F."/>
            <person name="Silar P."/>
            <person name="Natvig D.O."/>
            <person name="Lalanne C."/>
            <person name="Gautier V."/>
            <person name="Ament-Velasquez S.L."/>
            <person name="Kruys A."/>
            <person name="Hutchinson M.I."/>
            <person name="Powell A.J."/>
            <person name="Barry K."/>
            <person name="Miller A.N."/>
            <person name="Grigoriev I.V."/>
            <person name="Debuchy R."/>
            <person name="Gladieux P."/>
            <person name="Hiltunen Thoren M."/>
            <person name="Johannesson H."/>
        </authorList>
    </citation>
    <scope>NUCLEOTIDE SEQUENCE</scope>
    <source>
        <strain evidence="4">CBS 626.80</strain>
    </source>
</reference>
<evidence type="ECO:0000259" key="3">
    <source>
        <dbReference type="Pfam" id="PF13460"/>
    </source>
</evidence>
<feature type="region of interest" description="Disordered" evidence="2">
    <location>
        <begin position="131"/>
        <end position="151"/>
    </location>
</feature>
<protein>
    <recommendedName>
        <fullName evidence="3">NAD(P)-binding domain-containing protein</fullName>
    </recommendedName>
</protein>
<dbReference type="SUPFAM" id="SSF51735">
    <property type="entry name" value="NAD(P)-binding Rossmann-fold domains"/>
    <property type="match status" value="1"/>
</dbReference>
<accession>A0AAN6NIZ4</accession>
<dbReference type="InterPro" id="IPR036291">
    <property type="entry name" value="NAD(P)-bd_dom_sf"/>
</dbReference>
<keyword evidence="5" id="KW-1185">Reference proteome</keyword>
<dbReference type="GO" id="GO:0004074">
    <property type="term" value="F:biliverdin reductase [NAD(P)H] activity"/>
    <property type="evidence" value="ECO:0007669"/>
    <property type="project" value="TreeGrafter"/>
</dbReference>
<comment type="similarity">
    <text evidence="1">Belongs to the avfA family.</text>
</comment>
<name>A0AAN6NIZ4_9PEZI</name>